<dbReference type="PROSITE" id="PS51257">
    <property type="entry name" value="PROKAR_LIPOPROTEIN"/>
    <property type="match status" value="1"/>
</dbReference>
<evidence type="ECO:0008006" key="4">
    <source>
        <dbReference type="Google" id="ProtNLM"/>
    </source>
</evidence>
<dbReference type="Proteomes" id="UP000589716">
    <property type="component" value="Unassembled WGS sequence"/>
</dbReference>
<evidence type="ECO:0000256" key="1">
    <source>
        <dbReference type="SAM" id="SignalP"/>
    </source>
</evidence>
<gene>
    <name evidence="2" type="ORF">H0I39_08935</name>
</gene>
<feature type="chain" id="PRO_5032354122" description="Lipoprotein" evidence="1">
    <location>
        <begin position="18"/>
        <end position="95"/>
    </location>
</feature>
<keyword evidence="3" id="KW-1185">Reference proteome</keyword>
<sequence length="95" mass="10190">MKSTTLLAAIALLGATACTPFMVGDRDAEPVHVISGYDHGMVPVSNPATARDRAHGWRYFSDPATDRSVVISPQGDYYLNRGNGLRWVAGVQTGI</sequence>
<name>A0A853IYA7_9BURK</name>
<comment type="caution">
    <text evidence="2">The sequence shown here is derived from an EMBL/GenBank/DDBJ whole genome shotgun (WGS) entry which is preliminary data.</text>
</comment>
<accession>A0A853IYA7</accession>
<reference evidence="2 3" key="1">
    <citation type="submission" date="2020-07" db="EMBL/GenBank/DDBJ databases">
        <authorList>
            <person name="Maaloum M."/>
        </authorList>
    </citation>
    <scope>NUCLEOTIDE SEQUENCE [LARGE SCALE GENOMIC DNA]</scope>
    <source>
        <strain evidence="2 3">GCS-AN-3</strain>
    </source>
</reference>
<proteinExistence type="predicted"/>
<feature type="signal peptide" evidence="1">
    <location>
        <begin position="1"/>
        <end position="17"/>
    </location>
</feature>
<dbReference type="EMBL" id="JACCKX010000001">
    <property type="protein sequence ID" value="NZA01849.1"/>
    <property type="molecule type" value="Genomic_DNA"/>
</dbReference>
<keyword evidence="1" id="KW-0732">Signal</keyword>
<evidence type="ECO:0000313" key="3">
    <source>
        <dbReference type="Proteomes" id="UP000589716"/>
    </source>
</evidence>
<protein>
    <recommendedName>
        <fullName evidence="4">Lipoprotein</fullName>
    </recommendedName>
</protein>
<evidence type="ECO:0000313" key="2">
    <source>
        <dbReference type="EMBL" id="NZA01849.1"/>
    </source>
</evidence>
<dbReference type="AlphaFoldDB" id="A0A853IYA7"/>
<organism evidence="2 3">
    <name type="scientific">Ottowia beijingensis</name>
    <dbReference type="NCBI Taxonomy" id="1207057"/>
    <lineage>
        <taxon>Bacteria</taxon>
        <taxon>Pseudomonadati</taxon>
        <taxon>Pseudomonadota</taxon>
        <taxon>Betaproteobacteria</taxon>
        <taxon>Burkholderiales</taxon>
        <taxon>Comamonadaceae</taxon>
        <taxon>Ottowia</taxon>
    </lineage>
</organism>
<dbReference type="RefSeq" id="WP_180550253.1">
    <property type="nucleotide sequence ID" value="NZ_JACCKX010000001.1"/>
</dbReference>